<dbReference type="EMBL" id="AP021906">
    <property type="protein sequence ID" value="BBP89523.1"/>
    <property type="molecule type" value="Genomic_DNA"/>
</dbReference>
<dbReference type="InterPro" id="IPR001453">
    <property type="entry name" value="MoaB/Mog_dom"/>
</dbReference>
<dbReference type="SUPFAM" id="SSF53218">
    <property type="entry name" value="Molybdenum cofactor biosynthesis proteins"/>
    <property type="match status" value="1"/>
</dbReference>
<sequence length="81" mass="9348">MYALKSERKAEIIAVGSELLLGQITNTNAQFISKQLAEIGVNVYYHTAVGDNPERLKQAIQVAQERSNFYYLLRWSWTNQR</sequence>
<dbReference type="Proteomes" id="UP000464658">
    <property type="component" value="Chromosome"/>
</dbReference>
<feature type="domain" description="MoaB/Mog" evidence="1">
    <location>
        <begin position="11"/>
        <end position="66"/>
    </location>
</feature>
<dbReference type="PANTHER" id="PTHR13939:SF0">
    <property type="entry name" value="NMN AMIDOHYDROLASE-LIKE PROTEIN YFAY"/>
    <property type="match status" value="1"/>
</dbReference>
<dbReference type="InterPro" id="IPR050101">
    <property type="entry name" value="CinA"/>
</dbReference>
<dbReference type="AlphaFoldDB" id="A0A5S9M8R9"/>
<dbReference type="Gene3D" id="3.40.980.10">
    <property type="entry name" value="MoaB/Mog-like domain"/>
    <property type="match status" value="1"/>
</dbReference>
<accession>A0A5S9M8R9</accession>
<reference evidence="2 3" key="1">
    <citation type="submission" date="2019-12" db="EMBL/GenBank/DDBJ databases">
        <title>Full genome sequence of a Bacillus safensis strain isolated from commercially available natto in Indonesia.</title>
        <authorList>
            <person name="Yoshida M."/>
            <person name="Uomi M."/>
            <person name="Waturangi D."/>
            <person name="Ekaputri J.J."/>
            <person name="Setiamarga D.H.E."/>
        </authorList>
    </citation>
    <scope>NUCLEOTIDE SEQUENCE [LARGE SCALE GENOMIC DNA]</scope>
    <source>
        <strain evidence="2 3">IDN1</strain>
    </source>
</reference>
<protein>
    <recommendedName>
        <fullName evidence="1">MoaB/Mog domain-containing protein</fullName>
    </recommendedName>
</protein>
<dbReference type="PANTHER" id="PTHR13939">
    <property type="entry name" value="NICOTINAMIDE-NUCLEOTIDE AMIDOHYDROLASE PNCC"/>
    <property type="match status" value="1"/>
</dbReference>
<gene>
    <name evidence="2" type="ORF">BsIDN1_31410</name>
</gene>
<organism evidence="2 3">
    <name type="scientific">Bacillus safensis</name>
    <dbReference type="NCBI Taxonomy" id="561879"/>
    <lineage>
        <taxon>Bacteria</taxon>
        <taxon>Bacillati</taxon>
        <taxon>Bacillota</taxon>
        <taxon>Bacilli</taxon>
        <taxon>Bacillales</taxon>
        <taxon>Bacillaceae</taxon>
        <taxon>Bacillus</taxon>
    </lineage>
</organism>
<name>A0A5S9M8R9_BACIA</name>
<evidence type="ECO:0000259" key="1">
    <source>
        <dbReference type="Pfam" id="PF00994"/>
    </source>
</evidence>
<evidence type="ECO:0000313" key="2">
    <source>
        <dbReference type="EMBL" id="BBP89523.1"/>
    </source>
</evidence>
<proteinExistence type="predicted"/>
<dbReference type="InterPro" id="IPR036425">
    <property type="entry name" value="MoaB/Mog-like_dom_sf"/>
</dbReference>
<evidence type="ECO:0000313" key="3">
    <source>
        <dbReference type="Proteomes" id="UP000464658"/>
    </source>
</evidence>
<dbReference type="Pfam" id="PF00994">
    <property type="entry name" value="MoCF_biosynth"/>
    <property type="match status" value="1"/>
</dbReference>